<dbReference type="GO" id="GO:0016491">
    <property type="term" value="F:oxidoreductase activity"/>
    <property type="evidence" value="ECO:0007669"/>
    <property type="project" value="UniProtKB-KW"/>
</dbReference>
<dbReference type="PRINTS" id="PR00081">
    <property type="entry name" value="GDHRDH"/>
</dbReference>
<organism evidence="4 5">
    <name type="scientific">Periconia macrospinosa</name>
    <dbReference type="NCBI Taxonomy" id="97972"/>
    <lineage>
        <taxon>Eukaryota</taxon>
        <taxon>Fungi</taxon>
        <taxon>Dikarya</taxon>
        <taxon>Ascomycota</taxon>
        <taxon>Pezizomycotina</taxon>
        <taxon>Dothideomycetes</taxon>
        <taxon>Pleosporomycetidae</taxon>
        <taxon>Pleosporales</taxon>
        <taxon>Massarineae</taxon>
        <taxon>Periconiaceae</taxon>
        <taxon>Periconia</taxon>
    </lineage>
</organism>
<evidence type="ECO:0000256" key="1">
    <source>
        <dbReference type="ARBA" id="ARBA00006484"/>
    </source>
</evidence>
<dbReference type="Gene3D" id="3.40.50.720">
    <property type="entry name" value="NAD(P)-binding Rossmann-like Domain"/>
    <property type="match status" value="1"/>
</dbReference>
<dbReference type="PANTHER" id="PTHR24320">
    <property type="entry name" value="RETINOL DEHYDROGENASE"/>
    <property type="match status" value="1"/>
</dbReference>
<comment type="similarity">
    <text evidence="1">Belongs to the short-chain dehydrogenases/reductases (SDR) family.</text>
</comment>
<dbReference type="Proteomes" id="UP000244855">
    <property type="component" value="Unassembled WGS sequence"/>
</dbReference>
<keyword evidence="5" id="KW-1185">Reference proteome</keyword>
<protein>
    <submittedName>
        <fullName evidence="4">NAD(P)-binding protein</fullName>
    </submittedName>
</protein>
<accession>A0A2V1DY74</accession>
<evidence type="ECO:0000256" key="2">
    <source>
        <dbReference type="ARBA" id="ARBA00022857"/>
    </source>
</evidence>
<evidence type="ECO:0000313" key="5">
    <source>
        <dbReference type="Proteomes" id="UP000244855"/>
    </source>
</evidence>
<dbReference type="PANTHER" id="PTHR24320:SF252">
    <property type="entry name" value="DEHYDROGENASE_REDUCTASE FAMILY PROTEIN, PUTATIVE (AFU_ORTHOLOGUE AFUA_3G08550)-RELATED"/>
    <property type="match status" value="1"/>
</dbReference>
<gene>
    <name evidence="4" type="ORF">DM02DRAFT_627349</name>
</gene>
<dbReference type="SUPFAM" id="SSF51735">
    <property type="entry name" value="NAD(P)-binding Rossmann-fold domains"/>
    <property type="match status" value="1"/>
</dbReference>
<dbReference type="Pfam" id="PF00106">
    <property type="entry name" value="adh_short"/>
    <property type="match status" value="1"/>
</dbReference>
<evidence type="ECO:0000313" key="4">
    <source>
        <dbReference type="EMBL" id="PVI01820.1"/>
    </source>
</evidence>
<reference evidence="4 5" key="1">
    <citation type="journal article" date="2018" name="Sci. Rep.">
        <title>Comparative genomics provides insights into the lifestyle and reveals functional heterogeneity of dark septate endophytic fungi.</title>
        <authorList>
            <person name="Knapp D.G."/>
            <person name="Nemeth J.B."/>
            <person name="Barry K."/>
            <person name="Hainaut M."/>
            <person name="Henrissat B."/>
            <person name="Johnson J."/>
            <person name="Kuo A."/>
            <person name="Lim J.H.P."/>
            <person name="Lipzen A."/>
            <person name="Nolan M."/>
            <person name="Ohm R.A."/>
            <person name="Tamas L."/>
            <person name="Grigoriev I.V."/>
            <person name="Spatafora J.W."/>
            <person name="Nagy L.G."/>
            <person name="Kovacs G.M."/>
        </authorList>
    </citation>
    <scope>NUCLEOTIDE SEQUENCE [LARGE SCALE GENOMIC DNA]</scope>
    <source>
        <strain evidence="4 5">DSE2036</strain>
    </source>
</reference>
<name>A0A2V1DY74_9PLEO</name>
<keyword evidence="2" id="KW-0521">NADP</keyword>
<proteinExistence type="inferred from homology"/>
<evidence type="ECO:0000256" key="3">
    <source>
        <dbReference type="ARBA" id="ARBA00023002"/>
    </source>
</evidence>
<dbReference type="STRING" id="97972.A0A2V1DY74"/>
<dbReference type="EMBL" id="KZ805352">
    <property type="protein sequence ID" value="PVI01820.1"/>
    <property type="molecule type" value="Genomic_DNA"/>
</dbReference>
<sequence>MPIFQPSVAPLPEGISLRGQTAIVTGASNGIGTEIVVQLLEREISTVILAVRNVPKGEATRESLLARASIKKTNPNAVIKVMKLEAEDYDSVQSFTRTFIAEHSELHILMLNAGISIPNRDIVSGGHEKTIQVNYLSHVLLLLELLPLMTETAEKSGKPTRITWTGSRMHGTSVLATGKKPLKPGQTVLGHFDSKESFSSFQRYGDSKLLCLFFLFELRKHLNGDKVIQNSFCPGMIDTGLSDVYPIYLRIPVNIVKAARARPVEVAGWVALHAAVVAGPESHGQFFGDKKIVDPAPYVTSEEGQRMQKMLWNETIDEMSKFITIPTWMKKV</sequence>
<keyword evidence="3" id="KW-0560">Oxidoreductase</keyword>
<dbReference type="AlphaFoldDB" id="A0A2V1DY74"/>
<dbReference type="InterPro" id="IPR002347">
    <property type="entry name" value="SDR_fam"/>
</dbReference>
<dbReference type="InterPro" id="IPR036291">
    <property type="entry name" value="NAD(P)-bd_dom_sf"/>
</dbReference>
<dbReference type="OrthoDB" id="542013at2759"/>